<dbReference type="RefSeq" id="WP_015247791.1">
    <property type="nucleotide sequence ID" value="NC_019892.1"/>
</dbReference>
<evidence type="ECO:0008006" key="4">
    <source>
        <dbReference type="Google" id="ProtNLM"/>
    </source>
</evidence>
<evidence type="ECO:0000256" key="1">
    <source>
        <dbReference type="SAM" id="MobiDB-lite"/>
    </source>
</evidence>
<feature type="compositionally biased region" description="Basic and acidic residues" evidence="1">
    <location>
        <begin position="34"/>
        <end position="46"/>
    </location>
</feature>
<proteinExistence type="predicted"/>
<dbReference type="AlphaFoldDB" id="L0DIJ1"/>
<organism evidence="2 3">
    <name type="scientific">Singulisphaera acidiphila (strain ATCC BAA-1392 / DSM 18658 / VKM B-2454 / MOB10)</name>
    <dbReference type="NCBI Taxonomy" id="886293"/>
    <lineage>
        <taxon>Bacteria</taxon>
        <taxon>Pseudomonadati</taxon>
        <taxon>Planctomycetota</taxon>
        <taxon>Planctomycetia</taxon>
        <taxon>Isosphaerales</taxon>
        <taxon>Isosphaeraceae</taxon>
        <taxon>Singulisphaera</taxon>
    </lineage>
</organism>
<dbReference type="EMBL" id="CP003364">
    <property type="protein sequence ID" value="AGA28675.1"/>
    <property type="molecule type" value="Genomic_DNA"/>
</dbReference>
<feature type="region of interest" description="Disordered" evidence="1">
    <location>
        <begin position="24"/>
        <end position="66"/>
    </location>
</feature>
<evidence type="ECO:0000313" key="3">
    <source>
        <dbReference type="Proteomes" id="UP000010798"/>
    </source>
</evidence>
<dbReference type="HOGENOM" id="CLU_2828896_0_0_0"/>
<dbReference type="Proteomes" id="UP000010798">
    <property type="component" value="Chromosome"/>
</dbReference>
<dbReference type="KEGG" id="saci:Sinac_4487"/>
<gene>
    <name evidence="2" type="ordered locus">Sinac_4487</name>
</gene>
<reference evidence="2 3" key="1">
    <citation type="submission" date="2012-02" db="EMBL/GenBank/DDBJ databases">
        <title>Complete sequence of chromosome of Singulisphaera acidiphila DSM 18658.</title>
        <authorList>
            <consortium name="US DOE Joint Genome Institute (JGI-PGF)"/>
            <person name="Lucas S."/>
            <person name="Copeland A."/>
            <person name="Lapidus A."/>
            <person name="Glavina del Rio T."/>
            <person name="Dalin E."/>
            <person name="Tice H."/>
            <person name="Bruce D."/>
            <person name="Goodwin L."/>
            <person name="Pitluck S."/>
            <person name="Peters L."/>
            <person name="Ovchinnikova G."/>
            <person name="Chertkov O."/>
            <person name="Kyrpides N."/>
            <person name="Mavromatis K."/>
            <person name="Ivanova N."/>
            <person name="Brettin T."/>
            <person name="Detter J.C."/>
            <person name="Han C."/>
            <person name="Larimer F."/>
            <person name="Land M."/>
            <person name="Hauser L."/>
            <person name="Markowitz V."/>
            <person name="Cheng J.-F."/>
            <person name="Hugenholtz P."/>
            <person name="Woyke T."/>
            <person name="Wu D."/>
            <person name="Tindall B."/>
            <person name="Pomrenke H."/>
            <person name="Brambilla E."/>
            <person name="Klenk H.-P."/>
            <person name="Eisen J.A."/>
        </authorList>
    </citation>
    <scope>NUCLEOTIDE SEQUENCE [LARGE SCALE GENOMIC DNA]</scope>
    <source>
        <strain evidence="3">ATCC BAA-1392 / DSM 18658 / VKM B-2454 / MOB10</strain>
    </source>
</reference>
<protein>
    <recommendedName>
        <fullName evidence="4">Lipoprotein</fullName>
    </recommendedName>
</protein>
<dbReference type="OrthoDB" id="289568at2"/>
<keyword evidence="3" id="KW-1185">Reference proteome</keyword>
<name>L0DIJ1_SINAD</name>
<accession>L0DIJ1</accession>
<sequence>MSFTRMTSVGLVLAVFFALPGCGEGGGGTAPTIDETRPDAGLEASKKLQQMQPPPRPGGAGKNARH</sequence>
<evidence type="ECO:0000313" key="2">
    <source>
        <dbReference type="EMBL" id="AGA28675.1"/>
    </source>
</evidence>